<protein>
    <submittedName>
        <fullName evidence="1">Uncharacterized protein</fullName>
    </submittedName>
</protein>
<organism evidence="1 2">
    <name type="scientific">Phytophthora megakarya</name>
    <dbReference type="NCBI Taxonomy" id="4795"/>
    <lineage>
        <taxon>Eukaryota</taxon>
        <taxon>Sar</taxon>
        <taxon>Stramenopiles</taxon>
        <taxon>Oomycota</taxon>
        <taxon>Peronosporomycetes</taxon>
        <taxon>Peronosporales</taxon>
        <taxon>Peronosporaceae</taxon>
        <taxon>Phytophthora</taxon>
    </lineage>
</organism>
<accession>A0A225WDP6</accession>
<evidence type="ECO:0000313" key="1">
    <source>
        <dbReference type="EMBL" id="OWZ15725.1"/>
    </source>
</evidence>
<sequence length="122" mass="13621">MLGSALTIYLACNPRPKPSPLFPRSSHMIRFSKLARQLLAYVYGGIGHLEECKIDVFGAGDQYLGRVVAGLPGNTSVFGVLPPHFGDQQDKTILECMEQMFPSLTVHYYCRTSKSSYLYRSL</sequence>
<reference evidence="2" key="1">
    <citation type="submission" date="2017-03" db="EMBL/GenBank/DDBJ databases">
        <title>Phytopthora megakarya and P. palmivora, two closely related causual agents of cacao black pod achieved similar genome size and gene model numbers by different mechanisms.</title>
        <authorList>
            <person name="Ali S."/>
            <person name="Shao J."/>
            <person name="Larry D.J."/>
            <person name="Kronmiller B."/>
            <person name="Shen D."/>
            <person name="Strem M.D."/>
            <person name="Melnick R.L."/>
            <person name="Guiltinan M.J."/>
            <person name="Tyler B.M."/>
            <person name="Meinhardt L.W."/>
            <person name="Bailey B.A."/>
        </authorList>
    </citation>
    <scope>NUCLEOTIDE SEQUENCE [LARGE SCALE GENOMIC DNA]</scope>
    <source>
        <strain evidence="2">zdho120</strain>
    </source>
</reference>
<dbReference type="EMBL" id="NBNE01001066">
    <property type="protein sequence ID" value="OWZ15725.1"/>
    <property type="molecule type" value="Genomic_DNA"/>
</dbReference>
<keyword evidence="2" id="KW-1185">Reference proteome</keyword>
<comment type="caution">
    <text evidence="1">The sequence shown here is derived from an EMBL/GenBank/DDBJ whole genome shotgun (WGS) entry which is preliminary data.</text>
</comment>
<dbReference type="AlphaFoldDB" id="A0A225WDP6"/>
<evidence type="ECO:0000313" key="2">
    <source>
        <dbReference type="Proteomes" id="UP000198211"/>
    </source>
</evidence>
<proteinExistence type="predicted"/>
<gene>
    <name evidence="1" type="ORF">PHMEG_00010580</name>
</gene>
<dbReference type="OrthoDB" id="125011at2759"/>
<name>A0A225WDP6_9STRA</name>
<dbReference type="Proteomes" id="UP000198211">
    <property type="component" value="Unassembled WGS sequence"/>
</dbReference>